<dbReference type="Pfam" id="PF12646">
    <property type="entry name" value="DUF3783"/>
    <property type="match status" value="1"/>
</dbReference>
<protein>
    <recommendedName>
        <fullName evidence="3">DUF3783 domain-containing protein</fullName>
    </recommendedName>
</protein>
<evidence type="ECO:0000313" key="2">
    <source>
        <dbReference type="Proteomes" id="UP000199820"/>
    </source>
</evidence>
<evidence type="ECO:0008006" key="3">
    <source>
        <dbReference type="Google" id="ProtNLM"/>
    </source>
</evidence>
<sequence length="142" mass="15347">MRASNGKILVFNMNPLRAASIYNICREIGVPLIPVDSKYIGIPLGTIAMAAGPDGTLDAEMLEKAGRTGSGRTAPNGIRGEMLLFCGMTSDEVDRFLETSRRLGVPGVDLKAVLTGTNAAWSAEKLYREIAEEHRRMHGLKS</sequence>
<dbReference type="AlphaFoldDB" id="A0A1I0BHD5"/>
<evidence type="ECO:0000313" key="1">
    <source>
        <dbReference type="EMBL" id="SET06398.1"/>
    </source>
</evidence>
<dbReference type="EMBL" id="FOIL01000004">
    <property type="protein sequence ID" value="SET06398.1"/>
    <property type="molecule type" value="Genomic_DNA"/>
</dbReference>
<reference evidence="1 2" key="1">
    <citation type="submission" date="2016-10" db="EMBL/GenBank/DDBJ databases">
        <authorList>
            <person name="de Groot N.N."/>
        </authorList>
    </citation>
    <scope>NUCLEOTIDE SEQUENCE [LARGE SCALE GENOMIC DNA]</scope>
    <source>
        <strain evidence="1 2">KH1P1</strain>
    </source>
</reference>
<dbReference type="InterPro" id="IPR016621">
    <property type="entry name" value="UCP014543"/>
</dbReference>
<dbReference type="STRING" id="1526.SAMN02910262_00419"/>
<dbReference type="eggNOG" id="ENOG5033FK0">
    <property type="taxonomic scope" value="Bacteria"/>
</dbReference>
<dbReference type="RefSeq" id="WP_177171137.1">
    <property type="nucleotide sequence ID" value="NZ_FOIL01000004.1"/>
</dbReference>
<organism evidence="1 2">
    <name type="scientific">[Clostridium] aminophilum</name>
    <dbReference type="NCBI Taxonomy" id="1526"/>
    <lineage>
        <taxon>Bacteria</taxon>
        <taxon>Bacillati</taxon>
        <taxon>Bacillota</taxon>
        <taxon>Clostridia</taxon>
        <taxon>Lachnospirales</taxon>
        <taxon>Lachnospiraceae</taxon>
    </lineage>
</organism>
<name>A0A1I0BHD5_9FIRM</name>
<accession>A0A1I0BHD5</accession>
<keyword evidence="2" id="KW-1185">Reference proteome</keyword>
<dbReference type="Proteomes" id="UP000199820">
    <property type="component" value="Unassembled WGS sequence"/>
</dbReference>
<proteinExistence type="predicted"/>
<gene>
    <name evidence="1" type="ORF">SAMN04487771_100455</name>
</gene>